<feature type="transmembrane region" description="Helical" evidence="5">
    <location>
        <begin position="135"/>
        <end position="153"/>
    </location>
</feature>
<dbReference type="EMBL" id="JAAXPE010000005">
    <property type="protein sequence ID" value="NKY85580.1"/>
    <property type="molecule type" value="Genomic_DNA"/>
</dbReference>
<evidence type="ECO:0000256" key="4">
    <source>
        <dbReference type="ARBA" id="ARBA00023136"/>
    </source>
</evidence>
<evidence type="ECO:0000256" key="1">
    <source>
        <dbReference type="ARBA" id="ARBA00004141"/>
    </source>
</evidence>
<dbReference type="NCBIfam" id="NF008976">
    <property type="entry name" value="PRK12324.1-1"/>
    <property type="match status" value="1"/>
</dbReference>
<feature type="transmembrane region" description="Helical" evidence="5">
    <location>
        <begin position="296"/>
        <end position="314"/>
    </location>
</feature>
<evidence type="ECO:0000256" key="2">
    <source>
        <dbReference type="ARBA" id="ARBA00022692"/>
    </source>
</evidence>
<keyword evidence="4 5" id="KW-0472">Membrane</keyword>
<gene>
    <name evidence="6" type="ORF">HGA07_08075</name>
</gene>
<evidence type="ECO:0000256" key="3">
    <source>
        <dbReference type="ARBA" id="ARBA00022989"/>
    </source>
</evidence>
<dbReference type="Pfam" id="PF01040">
    <property type="entry name" value="UbiA"/>
    <property type="match status" value="1"/>
</dbReference>
<feature type="transmembrane region" description="Helical" evidence="5">
    <location>
        <begin position="105"/>
        <end position="129"/>
    </location>
</feature>
<dbReference type="Proteomes" id="UP000523447">
    <property type="component" value="Unassembled WGS sequence"/>
</dbReference>
<name>A0A7X6RH25_9NOCA</name>
<dbReference type="InterPro" id="IPR044878">
    <property type="entry name" value="UbiA_sf"/>
</dbReference>
<sequence length="315" mass="33716">MSEEPTGTDLDEAVLKGPPKTLAGGIVKAVRPRQWVKNVLVLAAPLAAGKDAVTGAYVLADATVVAHIAIAFVVFCMAASGIYLVNDALDVEADRAHPTKRFRPIAAGVVPVNLAYSLSAVLLVGSIAVSFLASWHLAVVMAVYIGIQLAYCFGLKHQAVLDICIVSSGFLLRAVAGGAAADIRLSQWFLLIMAFGSLFMAAGKRYAELKIALDTGAKIRKSLQYYTPTYLRFIWTLSATAVVVFYGLWAFETDHKHTQWFAISMIPFTIAVLRYAVDVDGGEAGEPEEIALGDRILQLLAIAWIGAVGVAVYLT</sequence>
<dbReference type="GO" id="GO:0016020">
    <property type="term" value="C:membrane"/>
    <property type="evidence" value="ECO:0007669"/>
    <property type="project" value="UniProtKB-SubCell"/>
</dbReference>
<reference evidence="6 7" key="1">
    <citation type="submission" date="2020-04" db="EMBL/GenBank/DDBJ databases">
        <title>MicrobeNet Type strains.</title>
        <authorList>
            <person name="Nicholson A.C."/>
        </authorList>
    </citation>
    <scope>NUCLEOTIDE SEQUENCE [LARGE SCALE GENOMIC DNA]</scope>
    <source>
        <strain evidence="6 7">DSM 44445</strain>
    </source>
</reference>
<accession>A0A7X6RH25</accession>
<protein>
    <submittedName>
        <fullName evidence="6">Decaprenyl-phosphate phosphoribosyltransferase</fullName>
        <ecNumber evidence="6">2.4.2.45</ecNumber>
    </submittedName>
</protein>
<evidence type="ECO:0000313" key="7">
    <source>
        <dbReference type="Proteomes" id="UP000523447"/>
    </source>
</evidence>
<keyword evidence="3 5" id="KW-1133">Transmembrane helix</keyword>
<keyword evidence="6" id="KW-0808">Transferase</keyword>
<dbReference type="RefSeq" id="WP_040715236.1">
    <property type="nucleotide sequence ID" value="NZ_CAWPHS010000045.1"/>
</dbReference>
<evidence type="ECO:0000313" key="6">
    <source>
        <dbReference type="EMBL" id="NKY85580.1"/>
    </source>
</evidence>
<feature type="transmembrane region" description="Helical" evidence="5">
    <location>
        <begin position="160"/>
        <end position="179"/>
    </location>
</feature>
<dbReference type="Gene3D" id="1.10.357.140">
    <property type="entry name" value="UbiA prenyltransferase"/>
    <property type="match status" value="1"/>
</dbReference>
<keyword evidence="2 5" id="KW-0812">Transmembrane</keyword>
<organism evidence="6 7">
    <name type="scientific">Nocardia veterana</name>
    <dbReference type="NCBI Taxonomy" id="132249"/>
    <lineage>
        <taxon>Bacteria</taxon>
        <taxon>Bacillati</taxon>
        <taxon>Actinomycetota</taxon>
        <taxon>Actinomycetes</taxon>
        <taxon>Mycobacteriales</taxon>
        <taxon>Nocardiaceae</taxon>
        <taxon>Nocardia</taxon>
    </lineage>
</organism>
<dbReference type="AlphaFoldDB" id="A0A7X6RH25"/>
<feature type="transmembrane region" description="Helical" evidence="5">
    <location>
        <begin position="257"/>
        <end position="276"/>
    </location>
</feature>
<feature type="transmembrane region" description="Helical" evidence="5">
    <location>
        <begin position="64"/>
        <end position="85"/>
    </location>
</feature>
<dbReference type="GO" id="GO:0016765">
    <property type="term" value="F:transferase activity, transferring alkyl or aryl (other than methyl) groups"/>
    <property type="evidence" value="ECO:0007669"/>
    <property type="project" value="InterPro"/>
</dbReference>
<evidence type="ECO:0000256" key="5">
    <source>
        <dbReference type="SAM" id="Phobius"/>
    </source>
</evidence>
<dbReference type="CDD" id="cd13963">
    <property type="entry name" value="PT_UbiA_2"/>
    <property type="match status" value="1"/>
</dbReference>
<feature type="transmembrane region" description="Helical" evidence="5">
    <location>
        <begin position="185"/>
        <end position="203"/>
    </location>
</feature>
<keyword evidence="7" id="KW-1185">Reference proteome</keyword>
<dbReference type="InterPro" id="IPR000537">
    <property type="entry name" value="UbiA_prenyltransferase"/>
</dbReference>
<keyword evidence="6" id="KW-0328">Glycosyltransferase</keyword>
<dbReference type="GO" id="GO:0016757">
    <property type="term" value="F:glycosyltransferase activity"/>
    <property type="evidence" value="ECO:0007669"/>
    <property type="project" value="UniProtKB-KW"/>
</dbReference>
<comment type="subcellular location">
    <subcellularLocation>
        <location evidence="1">Membrane</location>
        <topology evidence="1">Multi-pass membrane protein</topology>
    </subcellularLocation>
</comment>
<dbReference type="EC" id="2.4.2.45" evidence="6"/>
<dbReference type="NCBIfam" id="NF008978">
    <property type="entry name" value="PRK12324.1-4"/>
    <property type="match status" value="1"/>
</dbReference>
<comment type="caution">
    <text evidence="6">The sequence shown here is derived from an EMBL/GenBank/DDBJ whole genome shotgun (WGS) entry which is preliminary data.</text>
</comment>
<proteinExistence type="predicted"/>
<feature type="transmembrane region" description="Helical" evidence="5">
    <location>
        <begin position="230"/>
        <end position="251"/>
    </location>
</feature>